<gene>
    <name evidence="10" type="ORF">GCM10009798_17900</name>
</gene>
<feature type="transmembrane region" description="Helical" evidence="9">
    <location>
        <begin position="217"/>
        <end position="237"/>
    </location>
</feature>
<keyword evidence="4 9" id="KW-0812">Transmembrane</keyword>
<dbReference type="EMBL" id="BAAAPB010000001">
    <property type="protein sequence ID" value="GAA1958682.1"/>
    <property type="molecule type" value="Genomic_DNA"/>
</dbReference>
<feature type="transmembrane region" description="Helical" evidence="9">
    <location>
        <begin position="249"/>
        <end position="278"/>
    </location>
</feature>
<feature type="transmembrane region" description="Helical" evidence="9">
    <location>
        <begin position="32"/>
        <end position="49"/>
    </location>
</feature>
<evidence type="ECO:0000313" key="10">
    <source>
        <dbReference type="EMBL" id="GAA1958682.1"/>
    </source>
</evidence>
<feature type="transmembrane region" description="Helical" evidence="9">
    <location>
        <begin position="163"/>
        <end position="186"/>
    </location>
</feature>
<feature type="transmembrane region" description="Helical" evidence="9">
    <location>
        <begin position="193"/>
        <end position="211"/>
    </location>
</feature>
<evidence type="ECO:0000256" key="5">
    <source>
        <dbReference type="ARBA" id="ARBA00022970"/>
    </source>
</evidence>
<dbReference type="PANTHER" id="PTHR11795">
    <property type="entry name" value="BRANCHED-CHAIN AMINO ACID TRANSPORT SYSTEM PERMEASE PROTEIN LIVH"/>
    <property type="match status" value="1"/>
</dbReference>
<keyword evidence="5" id="KW-0029">Amino-acid transport</keyword>
<feature type="transmembrane region" description="Helical" evidence="9">
    <location>
        <begin position="81"/>
        <end position="99"/>
    </location>
</feature>
<feature type="transmembrane region" description="Helical" evidence="9">
    <location>
        <begin position="111"/>
        <end position="129"/>
    </location>
</feature>
<proteinExistence type="inferred from homology"/>
<evidence type="ECO:0000256" key="9">
    <source>
        <dbReference type="SAM" id="Phobius"/>
    </source>
</evidence>
<dbReference type="CDD" id="cd06582">
    <property type="entry name" value="TM_PBP1_LivH_like"/>
    <property type="match status" value="1"/>
</dbReference>
<protein>
    <submittedName>
        <fullName evidence="10">Branched-chain amino acid ABC transporter permease</fullName>
    </submittedName>
</protein>
<feature type="transmembrane region" description="Helical" evidence="9">
    <location>
        <begin position="56"/>
        <end position="75"/>
    </location>
</feature>
<evidence type="ECO:0000313" key="11">
    <source>
        <dbReference type="Proteomes" id="UP001500571"/>
    </source>
</evidence>
<comment type="caution">
    <text evidence="10">The sequence shown here is derived from an EMBL/GenBank/DDBJ whole genome shotgun (WGS) entry which is preliminary data.</text>
</comment>
<dbReference type="PANTHER" id="PTHR11795:SF451">
    <property type="entry name" value="ABC TRANSPORTER PERMEASE PROTEIN"/>
    <property type="match status" value="1"/>
</dbReference>
<evidence type="ECO:0000256" key="1">
    <source>
        <dbReference type="ARBA" id="ARBA00004651"/>
    </source>
</evidence>
<reference evidence="10 11" key="1">
    <citation type="journal article" date="2019" name="Int. J. Syst. Evol. Microbiol.">
        <title>The Global Catalogue of Microorganisms (GCM) 10K type strain sequencing project: providing services to taxonomists for standard genome sequencing and annotation.</title>
        <authorList>
            <consortium name="The Broad Institute Genomics Platform"/>
            <consortium name="The Broad Institute Genome Sequencing Center for Infectious Disease"/>
            <person name="Wu L."/>
            <person name="Ma J."/>
        </authorList>
    </citation>
    <scope>NUCLEOTIDE SEQUENCE [LARGE SCALE GENOMIC DNA]</scope>
    <source>
        <strain evidence="10 11">JCM 15309</strain>
    </source>
</reference>
<dbReference type="Proteomes" id="UP001500571">
    <property type="component" value="Unassembled WGS sequence"/>
</dbReference>
<keyword evidence="6 9" id="KW-1133">Transmembrane helix</keyword>
<sequence length="322" mass="33962">MFPMLALPLALPGVNDAFFNASYVLQLLTNGLSNGAVYALMALSVVIIYRTTGHMNFAQGEMGTIGCLLVFSVSVSHGVPYWISIPAAIAISMIVGALLQRTLVQPVERRGGMGVILVTLGLFLIFNSIDSVIWGTDPLQPVRPFPSRPDDHLVVMHGPPQFAIRYSAVGVWITLGVVVLLLHLLLQRTRLGLGYRAVAANADSALLVGIPKDRMLMLGWALAAGLGTLAAVLFSQTTGSLDFNLMASVILYGLAAAALGGFDSIPGAVVGGVVVGLVEALVPAFFSFIGSELSLVMALLVIVVVLLVRPQGMFGKARVVRV</sequence>
<organism evidence="10 11">
    <name type="scientific">Nocardioides panacihumi</name>
    <dbReference type="NCBI Taxonomy" id="400774"/>
    <lineage>
        <taxon>Bacteria</taxon>
        <taxon>Bacillati</taxon>
        <taxon>Actinomycetota</taxon>
        <taxon>Actinomycetes</taxon>
        <taxon>Propionibacteriales</taxon>
        <taxon>Nocardioidaceae</taxon>
        <taxon>Nocardioides</taxon>
    </lineage>
</organism>
<keyword evidence="2" id="KW-0813">Transport</keyword>
<keyword evidence="11" id="KW-1185">Reference proteome</keyword>
<evidence type="ECO:0000256" key="6">
    <source>
        <dbReference type="ARBA" id="ARBA00022989"/>
    </source>
</evidence>
<accession>A0ABN2QV62</accession>
<feature type="transmembrane region" description="Helical" evidence="9">
    <location>
        <begin position="284"/>
        <end position="308"/>
    </location>
</feature>
<dbReference type="InterPro" id="IPR001851">
    <property type="entry name" value="ABC_transp_permease"/>
</dbReference>
<comment type="similarity">
    <text evidence="8">Belongs to the binding-protein-dependent transport system permease family. LivHM subfamily.</text>
</comment>
<evidence type="ECO:0000256" key="3">
    <source>
        <dbReference type="ARBA" id="ARBA00022475"/>
    </source>
</evidence>
<evidence type="ECO:0000256" key="7">
    <source>
        <dbReference type="ARBA" id="ARBA00023136"/>
    </source>
</evidence>
<dbReference type="InterPro" id="IPR052157">
    <property type="entry name" value="BCAA_transport_permease"/>
</dbReference>
<evidence type="ECO:0000256" key="2">
    <source>
        <dbReference type="ARBA" id="ARBA00022448"/>
    </source>
</evidence>
<comment type="subcellular location">
    <subcellularLocation>
        <location evidence="1">Cell membrane</location>
        <topology evidence="1">Multi-pass membrane protein</topology>
    </subcellularLocation>
</comment>
<keyword evidence="7 9" id="KW-0472">Membrane</keyword>
<evidence type="ECO:0000256" key="8">
    <source>
        <dbReference type="ARBA" id="ARBA00037998"/>
    </source>
</evidence>
<keyword evidence="3" id="KW-1003">Cell membrane</keyword>
<evidence type="ECO:0000256" key="4">
    <source>
        <dbReference type="ARBA" id="ARBA00022692"/>
    </source>
</evidence>
<dbReference type="Pfam" id="PF02653">
    <property type="entry name" value="BPD_transp_2"/>
    <property type="match status" value="1"/>
</dbReference>
<name>A0ABN2QV62_9ACTN</name>